<keyword evidence="4 14" id="KW-1003">Cell membrane</keyword>
<keyword evidence="3 14" id="KW-0813">Transport</keyword>
<dbReference type="PROSITE" id="PS00605">
    <property type="entry name" value="ATPASE_C"/>
    <property type="match status" value="1"/>
</dbReference>
<gene>
    <name evidence="14 15" type="primary">atpE</name>
    <name evidence="15" type="ORF">MGLY_11060</name>
</gene>
<evidence type="ECO:0000256" key="6">
    <source>
        <dbReference type="ARBA" id="ARBA00022692"/>
    </source>
</evidence>
<protein>
    <recommendedName>
        <fullName evidence="14">ATP synthase subunit c</fullName>
    </recommendedName>
    <alternativeName>
        <fullName evidence="14">ATP synthase F(0) sector subunit c</fullName>
    </alternativeName>
    <alternativeName>
        <fullName evidence="14">F-type ATPase subunit c</fullName>
        <shortName evidence="14">F-ATPase subunit c</shortName>
    </alternativeName>
    <alternativeName>
        <fullName evidence="14">Lipid-binding protein</fullName>
    </alternativeName>
</protein>
<evidence type="ECO:0000256" key="10">
    <source>
        <dbReference type="ARBA" id="ARBA00023121"/>
    </source>
</evidence>
<dbReference type="InterPro" id="IPR002379">
    <property type="entry name" value="ATPase_proteolipid_c-like_dom"/>
</dbReference>
<evidence type="ECO:0000256" key="5">
    <source>
        <dbReference type="ARBA" id="ARBA00022547"/>
    </source>
</evidence>
<dbReference type="GO" id="GO:0005886">
    <property type="term" value="C:plasma membrane"/>
    <property type="evidence" value="ECO:0007669"/>
    <property type="project" value="UniProtKB-SubCell"/>
</dbReference>
<dbReference type="AlphaFoldDB" id="A0A0C7NDL7"/>
<dbReference type="FunFam" id="1.20.20.10:FF:000004">
    <property type="entry name" value="ATP synthase subunit c"/>
    <property type="match status" value="1"/>
</dbReference>
<keyword evidence="9 14" id="KW-0406">Ion transport</keyword>
<dbReference type="GO" id="GO:0008289">
    <property type="term" value="F:lipid binding"/>
    <property type="evidence" value="ECO:0007669"/>
    <property type="project" value="UniProtKB-KW"/>
</dbReference>
<evidence type="ECO:0000313" key="16">
    <source>
        <dbReference type="Proteomes" id="UP000425916"/>
    </source>
</evidence>
<evidence type="ECO:0000313" key="15">
    <source>
        <dbReference type="EMBL" id="QGP91764.1"/>
    </source>
</evidence>
<organism evidence="15 16">
    <name type="scientific">Neomoorella glycerini</name>
    <dbReference type="NCBI Taxonomy" id="55779"/>
    <lineage>
        <taxon>Bacteria</taxon>
        <taxon>Bacillati</taxon>
        <taxon>Bacillota</taxon>
        <taxon>Clostridia</taxon>
        <taxon>Neomoorellales</taxon>
        <taxon>Neomoorellaceae</taxon>
        <taxon>Neomoorella</taxon>
    </lineage>
</organism>
<dbReference type="HAMAP" id="MF_01396">
    <property type="entry name" value="ATP_synth_c_bact"/>
    <property type="match status" value="1"/>
</dbReference>
<comment type="function">
    <text evidence="14">Key component of the F(0) channel; it plays a direct role in translocation across the membrane. A homomeric c-ring of between 10-14 subunits forms the central stalk rotor element with the F(1) delta and epsilon subunits.</text>
</comment>
<dbReference type="InterPro" id="IPR005953">
    <property type="entry name" value="ATP_synth_csu_bac/chlpt"/>
</dbReference>
<dbReference type="SUPFAM" id="SSF81333">
    <property type="entry name" value="F1F0 ATP synthase subunit C"/>
    <property type="match status" value="1"/>
</dbReference>
<evidence type="ECO:0000256" key="1">
    <source>
        <dbReference type="ARBA" id="ARBA00004141"/>
    </source>
</evidence>
<evidence type="ECO:0000256" key="9">
    <source>
        <dbReference type="ARBA" id="ARBA00023065"/>
    </source>
</evidence>
<dbReference type="OrthoDB" id="9810379at2"/>
<keyword evidence="5 14" id="KW-0138">CF(0)</keyword>
<dbReference type="PRINTS" id="PR00124">
    <property type="entry name" value="ATPASEC"/>
</dbReference>
<dbReference type="InterPro" id="IPR038662">
    <property type="entry name" value="ATP_synth_F0_csu_sf"/>
</dbReference>
<evidence type="ECO:0000256" key="13">
    <source>
        <dbReference type="ARBA" id="ARBA00025198"/>
    </source>
</evidence>
<dbReference type="NCBIfam" id="TIGR01260">
    <property type="entry name" value="ATP_synt_c"/>
    <property type="match status" value="1"/>
</dbReference>
<dbReference type="GO" id="GO:0045259">
    <property type="term" value="C:proton-transporting ATP synthase complex"/>
    <property type="evidence" value="ECO:0007669"/>
    <property type="project" value="UniProtKB-KW"/>
</dbReference>
<evidence type="ECO:0000256" key="14">
    <source>
        <dbReference type="HAMAP-Rule" id="MF_01396"/>
    </source>
</evidence>
<dbReference type="CDD" id="cd18121">
    <property type="entry name" value="ATP-synt_Fo_c"/>
    <property type="match status" value="1"/>
</dbReference>
<comment type="function">
    <text evidence="13 14">F(1)F(0) ATP synthase produces ATP from ADP in the presence of a proton or sodium gradient. F-type ATPases consist of two structural domains, F(1) containing the extramembraneous catalytic core and F(0) containing the membrane proton channel, linked together by a central stalk and a peripheral stalk. During catalysis, ATP synthesis in the catalytic domain of F(1) is coupled via a rotary mechanism of the central stalk subunits to proton translocation.</text>
</comment>
<evidence type="ECO:0000256" key="4">
    <source>
        <dbReference type="ARBA" id="ARBA00022475"/>
    </source>
</evidence>
<dbReference type="PANTHER" id="PTHR10031">
    <property type="entry name" value="ATP SYNTHASE LIPID-BINDING PROTEIN, MITOCHONDRIAL"/>
    <property type="match status" value="1"/>
</dbReference>
<keyword evidence="6 14" id="KW-0812">Transmembrane</keyword>
<name>A0A0C7NDL7_9FIRM</name>
<evidence type="ECO:0000256" key="12">
    <source>
        <dbReference type="ARBA" id="ARBA00023310"/>
    </source>
</evidence>
<dbReference type="Gene3D" id="1.20.20.10">
    <property type="entry name" value="F1F0 ATP synthase subunit C"/>
    <property type="match status" value="1"/>
</dbReference>
<feature type="site" description="Reversibly protonated during proton transport" evidence="14">
    <location>
        <position position="57"/>
    </location>
</feature>
<evidence type="ECO:0000256" key="11">
    <source>
        <dbReference type="ARBA" id="ARBA00023136"/>
    </source>
</evidence>
<reference evidence="15 16" key="1">
    <citation type="submission" date="2019-11" db="EMBL/GenBank/DDBJ databases">
        <title>Genome sequence of Moorella glycerini DSM11254.</title>
        <authorList>
            <person name="Poehlein A."/>
            <person name="Boeer T."/>
            <person name="Daniel R."/>
        </authorList>
    </citation>
    <scope>NUCLEOTIDE SEQUENCE [LARGE SCALE GENOMIC DNA]</scope>
    <source>
        <strain evidence="15 16">DSM 11254</strain>
    </source>
</reference>
<comment type="similarity">
    <text evidence="2 14">Belongs to the ATPase C chain family.</text>
</comment>
<dbReference type="STRING" id="55779.2064"/>
<comment type="subcellular location">
    <subcellularLocation>
        <location evidence="14">Cell membrane</location>
        <topology evidence="14">Multi-pass membrane protein</topology>
    </subcellularLocation>
    <subcellularLocation>
        <location evidence="1">Membrane</location>
        <topology evidence="1">Multi-pass membrane protein</topology>
    </subcellularLocation>
</comment>
<keyword evidence="8 14" id="KW-1133">Transmembrane helix</keyword>
<evidence type="ECO:0000256" key="3">
    <source>
        <dbReference type="ARBA" id="ARBA00022448"/>
    </source>
</evidence>
<sequence length="74" mass="7581">MTALGFIGVGLAIGLAALGSALGQGNASRGAMEGIARQPEASGDIRTTLLLALAFMEALTLFSFVIAILMWTKL</sequence>
<accession>A0A0C7NDL7</accession>
<evidence type="ECO:0000256" key="7">
    <source>
        <dbReference type="ARBA" id="ARBA00022781"/>
    </source>
</evidence>
<dbReference type="PANTHER" id="PTHR10031:SF0">
    <property type="entry name" value="ATPASE PROTEIN 9"/>
    <property type="match status" value="1"/>
</dbReference>
<dbReference type="Proteomes" id="UP000425916">
    <property type="component" value="Chromosome"/>
</dbReference>
<feature type="transmembrane region" description="Helical" evidence="14">
    <location>
        <begin position="47"/>
        <end position="71"/>
    </location>
</feature>
<dbReference type="EMBL" id="CP046244">
    <property type="protein sequence ID" value="QGP91764.1"/>
    <property type="molecule type" value="Genomic_DNA"/>
</dbReference>
<keyword evidence="11 14" id="KW-0472">Membrane</keyword>
<dbReference type="InterPro" id="IPR020537">
    <property type="entry name" value="ATP_synth_F0_csu_DDCD_BS"/>
</dbReference>
<evidence type="ECO:0000256" key="8">
    <source>
        <dbReference type="ARBA" id="ARBA00022989"/>
    </source>
</evidence>
<dbReference type="GO" id="GO:0033177">
    <property type="term" value="C:proton-transporting two-sector ATPase complex, proton-transporting domain"/>
    <property type="evidence" value="ECO:0007669"/>
    <property type="project" value="InterPro"/>
</dbReference>
<dbReference type="GO" id="GO:0046933">
    <property type="term" value="F:proton-transporting ATP synthase activity, rotational mechanism"/>
    <property type="evidence" value="ECO:0007669"/>
    <property type="project" value="UniProtKB-UniRule"/>
</dbReference>
<dbReference type="InterPro" id="IPR000454">
    <property type="entry name" value="ATP_synth_F0_csu"/>
</dbReference>
<proteinExistence type="inferred from homology"/>
<keyword evidence="12 14" id="KW-0066">ATP synthesis</keyword>
<keyword evidence="7 14" id="KW-0375">Hydrogen ion transport</keyword>
<keyword evidence="10 14" id="KW-0446">Lipid-binding</keyword>
<keyword evidence="16" id="KW-1185">Reference proteome</keyword>
<comment type="caution">
    <text evidence="14">Lacks conserved residue(s) required for the propagation of feature annotation.</text>
</comment>
<evidence type="ECO:0000256" key="2">
    <source>
        <dbReference type="ARBA" id="ARBA00006704"/>
    </source>
</evidence>
<dbReference type="InterPro" id="IPR035921">
    <property type="entry name" value="F/V-ATP_Csub_sf"/>
</dbReference>
<dbReference type="Pfam" id="PF00137">
    <property type="entry name" value="ATP-synt_C"/>
    <property type="match status" value="1"/>
</dbReference>